<keyword evidence="4" id="KW-0597">Phosphoprotein</keyword>
<evidence type="ECO:0000256" key="7">
    <source>
        <dbReference type="ARBA" id="ARBA00022729"/>
    </source>
</evidence>
<dbReference type="InterPro" id="IPR008979">
    <property type="entry name" value="Galactose-bd-like_sf"/>
</dbReference>
<dbReference type="PROSITE" id="PS50105">
    <property type="entry name" value="SAM_DOMAIN"/>
    <property type="match status" value="1"/>
</dbReference>
<keyword evidence="5" id="KW-0808">Transferase</keyword>
<dbReference type="Pfam" id="PF07699">
    <property type="entry name" value="Ephrin_rec_like"/>
    <property type="match status" value="1"/>
</dbReference>
<dbReference type="Gene3D" id="1.10.510.10">
    <property type="entry name" value="Transferase(Phosphotransferase) domain 1"/>
    <property type="match status" value="1"/>
</dbReference>
<evidence type="ECO:0000256" key="8">
    <source>
        <dbReference type="ARBA" id="ARBA00022737"/>
    </source>
</evidence>
<evidence type="ECO:0000256" key="3">
    <source>
        <dbReference type="ARBA" id="ARBA00022475"/>
    </source>
</evidence>
<dbReference type="SMART" id="SM00454">
    <property type="entry name" value="SAM"/>
    <property type="match status" value="1"/>
</dbReference>
<dbReference type="Pfam" id="PF14575">
    <property type="entry name" value="EphA2_TM"/>
    <property type="match status" value="1"/>
</dbReference>
<evidence type="ECO:0000256" key="15">
    <source>
        <dbReference type="ARBA" id="ARBA00023170"/>
    </source>
</evidence>
<keyword evidence="12 21" id="KW-1133">Transmembrane helix</keyword>
<keyword evidence="7" id="KW-0732">Signal</keyword>
<feature type="disulfide bond" evidence="19">
    <location>
        <begin position="120"/>
        <end position="132"/>
    </location>
</feature>
<evidence type="ECO:0000256" key="6">
    <source>
        <dbReference type="ARBA" id="ARBA00022692"/>
    </source>
</evidence>
<reference evidence="27" key="1">
    <citation type="submission" date="2025-08" db="UniProtKB">
        <authorList>
            <consortium name="RefSeq"/>
        </authorList>
    </citation>
    <scope>IDENTIFICATION</scope>
    <source>
        <tissue evidence="27">Gonads</tissue>
    </source>
</reference>
<dbReference type="GO" id="GO:0005886">
    <property type="term" value="C:plasma membrane"/>
    <property type="evidence" value="ECO:0007669"/>
    <property type="project" value="UniProtKB-SubCell"/>
</dbReference>
<dbReference type="InParanoid" id="A0A1S3HZJ3"/>
<dbReference type="InterPro" id="IPR013783">
    <property type="entry name" value="Ig-like_fold"/>
</dbReference>
<dbReference type="Proteomes" id="UP000085678">
    <property type="component" value="Unplaced"/>
</dbReference>
<dbReference type="Pfam" id="PF00041">
    <property type="entry name" value="fn3"/>
    <property type="match status" value="2"/>
</dbReference>
<dbReference type="InterPro" id="IPR013761">
    <property type="entry name" value="SAM/pointed_sf"/>
</dbReference>
<dbReference type="SUPFAM" id="SSF47769">
    <property type="entry name" value="SAM/Pointed domain"/>
    <property type="match status" value="1"/>
</dbReference>
<dbReference type="InterPro" id="IPR011641">
    <property type="entry name" value="Tyr-kin_ephrin_A/B_rcpt-like"/>
</dbReference>
<dbReference type="PROSITE" id="PS51550">
    <property type="entry name" value="EPH_LBD"/>
    <property type="match status" value="1"/>
</dbReference>
<dbReference type="Gene3D" id="2.60.120.260">
    <property type="entry name" value="Galactose-binding domain-like"/>
    <property type="match status" value="1"/>
</dbReference>
<evidence type="ECO:0000256" key="19">
    <source>
        <dbReference type="PIRSR" id="PIRSR000666-3"/>
    </source>
</evidence>
<feature type="disulfide bond" evidence="19">
    <location>
        <begin position="85"/>
        <end position="206"/>
    </location>
</feature>
<feature type="binding site" evidence="18">
    <location>
        <begin position="687"/>
        <end position="695"/>
    </location>
    <ligand>
        <name>ATP</name>
        <dbReference type="ChEBI" id="CHEBI:30616"/>
    </ligand>
</feature>
<dbReference type="InterPro" id="IPR036116">
    <property type="entry name" value="FN3_sf"/>
</dbReference>
<dbReference type="PRINTS" id="PR00109">
    <property type="entry name" value="TYRKINASE"/>
</dbReference>
<dbReference type="FunCoup" id="A0A1S3HZJ3">
    <property type="interactions" value="337"/>
</dbReference>
<evidence type="ECO:0000256" key="14">
    <source>
        <dbReference type="ARBA" id="ARBA00023137"/>
    </source>
</evidence>
<evidence type="ECO:0000256" key="17">
    <source>
        <dbReference type="PIRSR" id="PIRSR000666-1"/>
    </source>
</evidence>
<keyword evidence="6 21" id="KW-0812">Transmembrane</keyword>
<dbReference type="Pfam" id="PF01404">
    <property type="entry name" value="Ephrin_lbd"/>
    <property type="match status" value="1"/>
</dbReference>
<dbReference type="InterPro" id="IPR001090">
    <property type="entry name" value="Ephrin_rcpt_lig-bd_dom"/>
</dbReference>
<dbReference type="Pfam" id="PF00536">
    <property type="entry name" value="SAM_1"/>
    <property type="match status" value="1"/>
</dbReference>
<evidence type="ECO:0000259" key="23">
    <source>
        <dbReference type="PROSITE" id="PS50105"/>
    </source>
</evidence>
<dbReference type="Gene3D" id="3.30.200.20">
    <property type="entry name" value="Phosphorylase Kinase, domain 1"/>
    <property type="match status" value="1"/>
</dbReference>
<proteinExistence type="predicted"/>
<feature type="binding site" evidence="18 20">
    <location>
        <position position="713"/>
    </location>
    <ligand>
        <name>ATP</name>
        <dbReference type="ChEBI" id="CHEBI:30616"/>
    </ligand>
</feature>
<keyword evidence="14" id="KW-0829">Tyrosine-protein kinase</keyword>
<dbReference type="Gene3D" id="2.60.40.10">
    <property type="entry name" value="Immunoglobulins"/>
    <property type="match status" value="2"/>
</dbReference>
<feature type="active site" description="Proton acceptor" evidence="17">
    <location>
        <position position="806"/>
    </location>
</feature>
<dbReference type="InterPro" id="IPR016257">
    <property type="entry name" value="Tyr_kinase_ephrin_rcpt"/>
</dbReference>
<dbReference type="FunFam" id="1.10.150.50:FF:000001">
    <property type="entry name" value="Ephrin type-A receptor 5"/>
    <property type="match status" value="1"/>
</dbReference>
<evidence type="ECO:0000256" key="1">
    <source>
        <dbReference type="ARBA" id="ARBA00004251"/>
    </source>
</evidence>
<name>A0A1S3HZJ3_LINAN</name>
<dbReference type="InterPro" id="IPR050449">
    <property type="entry name" value="Ephrin_rcpt_TKs"/>
</dbReference>
<dbReference type="GO" id="GO:0005005">
    <property type="term" value="F:transmembrane-ephrin receptor activity"/>
    <property type="evidence" value="ECO:0007669"/>
    <property type="project" value="TreeGrafter"/>
</dbReference>
<dbReference type="InterPro" id="IPR000719">
    <property type="entry name" value="Prot_kinase_dom"/>
</dbReference>
<dbReference type="FunFam" id="2.10.50.10:FF:000001">
    <property type="entry name" value="Ephrin type-A receptor 5"/>
    <property type="match status" value="1"/>
</dbReference>
<feature type="domain" description="Protein kinase" evidence="22">
    <location>
        <begin position="681"/>
        <end position="943"/>
    </location>
</feature>
<comment type="subcellular location">
    <subcellularLocation>
        <location evidence="1">Cell membrane</location>
        <topology evidence="1">Single-pass type I membrane protein</topology>
    </subcellularLocation>
</comment>
<dbReference type="PANTHER" id="PTHR46877:SF14">
    <property type="entry name" value="RECEPTOR PROTEIN-TYROSINE KINASE"/>
    <property type="match status" value="1"/>
</dbReference>
<dbReference type="InterPro" id="IPR001245">
    <property type="entry name" value="Ser-Thr/Tyr_kinase_cat_dom"/>
</dbReference>
<evidence type="ECO:0000256" key="10">
    <source>
        <dbReference type="ARBA" id="ARBA00022777"/>
    </source>
</evidence>
<keyword evidence="8" id="KW-0677">Repeat</keyword>
<dbReference type="SMART" id="SM01411">
    <property type="entry name" value="Ephrin_rec_like"/>
    <property type="match status" value="1"/>
</dbReference>
<keyword evidence="15 27" id="KW-0675">Receptor</keyword>
<evidence type="ECO:0000256" key="20">
    <source>
        <dbReference type="PROSITE-ProRule" id="PRU10141"/>
    </source>
</evidence>
<dbReference type="FunFam" id="1.10.510.10:FF:000019">
    <property type="entry name" value="Ephrin type-A receptor 5"/>
    <property type="match status" value="1"/>
</dbReference>
<dbReference type="PANTHER" id="PTHR46877">
    <property type="entry name" value="EPH RECEPTOR A5"/>
    <property type="match status" value="1"/>
</dbReference>
<sequence length="1046" mass="116852">MFWWKSVRVKMAKGSSTLSRGLLLFIGLITFTDRLTYAIRVVLLDTTIVDGALNYKTHRGGVSGYGWREGSFNDGENVRRVYMACDIEHSEVSNWLRLPYIPRGDANRLYVEIEFTMRDCSTHRKPEEVFQCKETIALYYYEAMSDFATDTLPRWQAEQGSYQMVDSIAADYKFTNLSDYQINLKYRSVPVSKNGVYFAFLDEGACTSLLSINVYYITCPAVRKNFAFFNTTATGRDVSSVVSKEGVCVDNAVRVGNGPAPAYLCKSDGTWVWPTGQCYCKAGYQPNVDNTECLACPSGTYKATIGGDTCHSCPANSNADGKTRATICDCNPGYYRLPHANASQPCIEPPEAPSNLEIQFKDQTTLRVAWMAPDGGNAAHITYHVQCLKCNSQRGQCVECDSTVRYVPIQTGIQQTTVTLHSLNPSTNYKINVYSMNGISIPVTDFNHATIIVKTMDAIASKVDNVRVVSKNQTAILVAWDRPVEQHEQYEVKYFPTDNPFNALSVTTTSLRVIIGSLQASTQYSFQVRGKVFEGWGEWTLPVSVFTEAFITREVPTTTVSLAKDDKQTSPGFVNTDGIIAGAAVAVIVSLIIVAVMVVIYLKRNNQPCNEKNKSDCDQLHYSNGEVQYPPPVIVDTHMNGSLTMPLFAPPGVRTYVDPHTYEDPQQAVREFTKEIDASFITIESVIGGGEFGDVCKGKLRVPGKMELSVAIKTLKPGASDKSRMDFLTEASIMGQFDDPNVIYLEGVVTKSNPIMIITEFMENGALDQFLRTNDGKFTIIQLVGMLRGIASGMRYLSEMGYVHRDLAARNILVNDNLVCKVADFGLSREIESDTTDGAYTTRGGKIPVRWTAPEAISFRKFTSASDVWSYGVVAWEVMSYGERPYWNWSNQDVIKAVDKGYRLPPPMDCPEATHVLMLDCWQKERNQRPKFAQLVKTLDKLIRSPELLRKLAKSRPHNIFDPSVPDMTRFTSIEEWLCSIKMERYLDNFLQAGYENMEQVSRITVTELAHLGITLVGHQKKIMNSIQTLRAQLSGAVQMSEGFLV</sequence>
<dbReference type="InterPro" id="IPR020635">
    <property type="entry name" value="Tyr_kinase_cat_dom"/>
</dbReference>
<evidence type="ECO:0000256" key="13">
    <source>
        <dbReference type="ARBA" id="ARBA00023136"/>
    </source>
</evidence>
<evidence type="ECO:0000256" key="18">
    <source>
        <dbReference type="PIRSR" id="PIRSR000666-2"/>
    </source>
</evidence>
<dbReference type="InterPro" id="IPR011009">
    <property type="entry name" value="Kinase-like_dom_sf"/>
</dbReference>
<evidence type="ECO:0000256" key="5">
    <source>
        <dbReference type="ARBA" id="ARBA00022679"/>
    </source>
</evidence>
<evidence type="ECO:0000256" key="21">
    <source>
        <dbReference type="SAM" id="Phobius"/>
    </source>
</evidence>
<dbReference type="CDD" id="cd00063">
    <property type="entry name" value="FN3"/>
    <property type="match status" value="2"/>
</dbReference>
<dbReference type="SUPFAM" id="SSF56112">
    <property type="entry name" value="Protein kinase-like (PK-like)"/>
    <property type="match status" value="1"/>
</dbReference>
<evidence type="ECO:0000313" key="26">
    <source>
        <dbReference type="Proteomes" id="UP000085678"/>
    </source>
</evidence>
<dbReference type="CDD" id="cd09488">
    <property type="entry name" value="SAM_EPH-R"/>
    <property type="match status" value="1"/>
</dbReference>
<dbReference type="OrthoDB" id="4062651at2759"/>
<keyword evidence="13 21" id="KW-0472">Membrane</keyword>
<dbReference type="SMART" id="SM00060">
    <property type="entry name" value="FN3"/>
    <property type="match status" value="2"/>
</dbReference>
<keyword evidence="10" id="KW-0418">Kinase</keyword>
<gene>
    <name evidence="27" type="primary">LOC106159654</name>
</gene>
<dbReference type="GeneID" id="106159654"/>
<feature type="domain" description="Fibronectin type-III" evidence="24">
    <location>
        <begin position="352"/>
        <end position="458"/>
    </location>
</feature>
<keyword evidence="16" id="KW-0325">Glycoprotein</keyword>
<dbReference type="Pfam" id="PF07714">
    <property type="entry name" value="PK_Tyr_Ser-Thr"/>
    <property type="match status" value="1"/>
</dbReference>
<dbReference type="SUPFAM" id="SSF57184">
    <property type="entry name" value="Growth factor receptor domain"/>
    <property type="match status" value="1"/>
</dbReference>
<dbReference type="GO" id="GO:0007411">
    <property type="term" value="P:axon guidance"/>
    <property type="evidence" value="ECO:0007669"/>
    <property type="project" value="TreeGrafter"/>
</dbReference>
<evidence type="ECO:0000259" key="24">
    <source>
        <dbReference type="PROSITE" id="PS50853"/>
    </source>
</evidence>
<dbReference type="SUPFAM" id="SSF49785">
    <property type="entry name" value="Galactose-binding domain-like"/>
    <property type="match status" value="1"/>
</dbReference>
<dbReference type="Pfam" id="PF25599">
    <property type="entry name" value="Ephrin_CRD"/>
    <property type="match status" value="1"/>
</dbReference>
<dbReference type="Gene3D" id="2.60.40.1770">
    <property type="entry name" value="ephrin a2 ectodomain"/>
    <property type="match status" value="1"/>
</dbReference>
<dbReference type="KEGG" id="lak:106159654"/>
<dbReference type="InterPro" id="IPR008266">
    <property type="entry name" value="Tyr_kinase_AS"/>
</dbReference>
<dbReference type="Gene3D" id="1.10.150.50">
    <property type="entry name" value="Transcription Factor, Ets-1"/>
    <property type="match status" value="1"/>
</dbReference>
<keyword evidence="19" id="KW-1015">Disulfide bond</keyword>
<keyword evidence="9 18" id="KW-0547">Nucleotide-binding</keyword>
<keyword evidence="11 18" id="KW-0067">ATP-binding</keyword>
<evidence type="ECO:0000256" key="9">
    <source>
        <dbReference type="ARBA" id="ARBA00022741"/>
    </source>
</evidence>
<dbReference type="InterPro" id="IPR027936">
    <property type="entry name" value="Eph_TM"/>
</dbReference>
<dbReference type="PROSITE" id="PS50853">
    <property type="entry name" value="FN3"/>
    <property type="match status" value="2"/>
</dbReference>
<dbReference type="SMART" id="SM00219">
    <property type="entry name" value="TyrKc"/>
    <property type="match status" value="1"/>
</dbReference>
<dbReference type="SMART" id="SM00615">
    <property type="entry name" value="EPH_lbd"/>
    <property type="match status" value="1"/>
</dbReference>
<evidence type="ECO:0000259" key="22">
    <source>
        <dbReference type="PROSITE" id="PS50011"/>
    </source>
</evidence>
<dbReference type="Gene3D" id="2.10.50.10">
    <property type="entry name" value="Tumor Necrosis Factor Receptor, subunit A, domain 2"/>
    <property type="match status" value="1"/>
</dbReference>
<protein>
    <recommendedName>
        <fullName evidence="2">receptor protein-tyrosine kinase</fullName>
        <ecNumber evidence="2">2.7.10.1</ecNumber>
    </recommendedName>
</protein>
<dbReference type="PROSITE" id="PS00107">
    <property type="entry name" value="PROTEIN_KINASE_ATP"/>
    <property type="match status" value="1"/>
</dbReference>
<dbReference type="InterPro" id="IPR003961">
    <property type="entry name" value="FN3_dom"/>
</dbReference>
<dbReference type="InterPro" id="IPR017441">
    <property type="entry name" value="Protein_kinase_ATP_BS"/>
</dbReference>
<dbReference type="InterPro" id="IPR001660">
    <property type="entry name" value="SAM"/>
</dbReference>
<dbReference type="CDD" id="cd00185">
    <property type="entry name" value="TNFRSF"/>
    <property type="match status" value="1"/>
</dbReference>
<dbReference type="PIRSF" id="PIRSF000666">
    <property type="entry name" value="TyrPK_ephrin_receptor"/>
    <property type="match status" value="1"/>
</dbReference>
<dbReference type="InterPro" id="IPR009030">
    <property type="entry name" value="Growth_fac_rcpt_cys_sf"/>
</dbReference>
<feature type="transmembrane region" description="Helical" evidence="21">
    <location>
        <begin position="579"/>
        <end position="602"/>
    </location>
</feature>
<keyword evidence="26" id="KW-1185">Reference proteome</keyword>
<dbReference type="EC" id="2.7.10.1" evidence="2"/>
<evidence type="ECO:0000256" key="16">
    <source>
        <dbReference type="ARBA" id="ARBA00023180"/>
    </source>
</evidence>
<dbReference type="GO" id="GO:0030425">
    <property type="term" value="C:dendrite"/>
    <property type="evidence" value="ECO:0007669"/>
    <property type="project" value="TreeGrafter"/>
</dbReference>
<evidence type="ECO:0000256" key="4">
    <source>
        <dbReference type="ARBA" id="ARBA00022553"/>
    </source>
</evidence>
<dbReference type="GO" id="GO:0005524">
    <property type="term" value="F:ATP binding"/>
    <property type="evidence" value="ECO:0007669"/>
    <property type="project" value="UniProtKB-UniRule"/>
</dbReference>
<dbReference type="PROSITE" id="PS00109">
    <property type="entry name" value="PROTEIN_KINASE_TYR"/>
    <property type="match status" value="1"/>
</dbReference>
<dbReference type="SUPFAM" id="SSF49265">
    <property type="entry name" value="Fibronectin type III"/>
    <property type="match status" value="1"/>
</dbReference>
<evidence type="ECO:0000256" key="12">
    <source>
        <dbReference type="ARBA" id="ARBA00022989"/>
    </source>
</evidence>
<dbReference type="FunFam" id="3.30.200.20:FF:000143">
    <property type="entry name" value="Ephrin type-B receptor 6"/>
    <property type="match status" value="1"/>
</dbReference>
<dbReference type="RefSeq" id="XP_013391435.1">
    <property type="nucleotide sequence ID" value="XM_013535981.1"/>
</dbReference>
<dbReference type="CDD" id="cd05033">
    <property type="entry name" value="PTKc_EphR"/>
    <property type="match status" value="1"/>
</dbReference>
<dbReference type="STRING" id="7574.A0A1S3HZJ3"/>
<evidence type="ECO:0000256" key="2">
    <source>
        <dbReference type="ARBA" id="ARBA00011902"/>
    </source>
</evidence>
<accession>A0A1S3HZJ3</accession>
<evidence type="ECO:0000259" key="25">
    <source>
        <dbReference type="PROSITE" id="PS51550"/>
    </source>
</evidence>
<dbReference type="PROSITE" id="PS50011">
    <property type="entry name" value="PROTEIN_KINASE_DOM"/>
    <property type="match status" value="1"/>
</dbReference>
<feature type="domain" description="Fibronectin type-III" evidence="24">
    <location>
        <begin position="462"/>
        <end position="550"/>
    </location>
</feature>
<dbReference type="AlphaFoldDB" id="A0A1S3HZJ3"/>
<keyword evidence="3" id="KW-1003">Cell membrane</keyword>
<evidence type="ECO:0000256" key="11">
    <source>
        <dbReference type="ARBA" id="ARBA00022840"/>
    </source>
</evidence>
<organism evidence="26 27">
    <name type="scientific">Lingula anatina</name>
    <name type="common">Brachiopod</name>
    <name type="synonym">Lingula unguis</name>
    <dbReference type="NCBI Taxonomy" id="7574"/>
    <lineage>
        <taxon>Eukaryota</taxon>
        <taxon>Metazoa</taxon>
        <taxon>Spiralia</taxon>
        <taxon>Lophotrochozoa</taxon>
        <taxon>Brachiopoda</taxon>
        <taxon>Linguliformea</taxon>
        <taxon>Lingulata</taxon>
        <taxon>Lingulida</taxon>
        <taxon>Linguloidea</taxon>
        <taxon>Lingulidae</taxon>
        <taxon>Lingula</taxon>
    </lineage>
</organism>
<feature type="domain" description="Eph LBD" evidence="25">
    <location>
        <begin position="40"/>
        <end position="224"/>
    </location>
</feature>
<feature type="domain" description="SAM" evidence="23">
    <location>
        <begin position="969"/>
        <end position="1033"/>
    </location>
</feature>
<evidence type="ECO:0000313" key="27">
    <source>
        <dbReference type="RefSeq" id="XP_013391435.1"/>
    </source>
</evidence>